<dbReference type="EMBL" id="BARU01011940">
    <property type="protein sequence ID" value="GAH35080.1"/>
    <property type="molecule type" value="Genomic_DNA"/>
</dbReference>
<gene>
    <name evidence="1" type="ORF">S03H2_22238</name>
</gene>
<name>X1FRC7_9ZZZZ</name>
<dbReference type="InterPro" id="IPR029063">
    <property type="entry name" value="SAM-dependent_MTases_sf"/>
</dbReference>
<organism evidence="1">
    <name type="scientific">marine sediment metagenome</name>
    <dbReference type="NCBI Taxonomy" id="412755"/>
    <lineage>
        <taxon>unclassified sequences</taxon>
        <taxon>metagenomes</taxon>
        <taxon>ecological metagenomes</taxon>
    </lineage>
</organism>
<dbReference type="AlphaFoldDB" id="X1FRC7"/>
<evidence type="ECO:0000313" key="1">
    <source>
        <dbReference type="EMBL" id="GAH35080.1"/>
    </source>
</evidence>
<dbReference type="CDD" id="cd02440">
    <property type="entry name" value="AdoMet_MTases"/>
    <property type="match status" value="1"/>
</dbReference>
<dbReference type="SUPFAM" id="SSF53335">
    <property type="entry name" value="S-adenosyl-L-methionine-dependent methyltransferases"/>
    <property type="match status" value="1"/>
</dbReference>
<accession>X1FRC7</accession>
<sequence>MRVVKNILKQSIKGKSNIHLYFNREERYEFIFNLFKNYIKNSVLDVGCSNGYLKRYLTDDIKYVGIDIEGEPDFIVDLEKDKLTMFKDKSFFVVICTDVLEHLDNLHEIFDELTRVSKKYIIISLPNSWFLFKFPLVRGKTKTDFKFYGLPKNNPPDRHKWFFNYD</sequence>
<reference evidence="1" key="1">
    <citation type="journal article" date="2014" name="Front. Microbiol.">
        <title>High frequency of phylogenetically diverse reductive dehalogenase-homologous genes in deep subseafloor sedimentary metagenomes.</title>
        <authorList>
            <person name="Kawai M."/>
            <person name="Futagami T."/>
            <person name="Toyoda A."/>
            <person name="Takaki Y."/>
            <person name="Nishi S."/>
            <person name="Hori S."/>
            <person name="Arai W."/>
            <person name="Tsubouchi T."/>
            <person name="Morono Y."/>
            <person name="Uchiyama I."/>
            <person name="Ito T."/>
            <person name="Fujiyama A."/>
            <person name="Inagaki F."/>
            <person name="Takami H."/>
        </authorList>
    </citation>
    <scope>NUCLEOTIDE SEQUENCE</scope>
    <source>
        <strain evidence="1">Expedition CK06-06</strain>
    </source>
</reference>
<proteinExistence type="predicted"/>
<comment type="caution">
    <text evidence="1">The sequence shown here is derived from an EMBL/GenBank/DDBJ whole genome shotgun (WGS) entry which is preliminary data.</text>
</comment>
<evidence type="ECO:0008006" key="2">
    <source>
        <dbReference type="Google" id="ProtNLM"/>
    </source>
</evidence>
<dbReference type="Gene3D" id="3.40.50.150">
    <property type="entry name" value="Vaccinia Virus protein VP39"/>
    <property type="match status" value="1"/>
</dbReference>
<feature type="non-terminal residue" evidence="1">
    <location>
        <position position="166"/>
    </location>
</feature>
<protein>
    <recommendedName>
        <fullName evidence="2">Methyltransferase type 11 domain-containing protein</fullName>
    </recommendedName>
</protein>
<dbReference type="Pfam" id="PF13489">
    <property type="entry name" value="Methyltransf_23"/>
    <property type="match status" value="1"/>
</dbReference>